<dbReference type="Gene3D" id="1.20.1250.20">
    <property type="entry name" value="MFS general substrate transporter like domains"/>
    <property type="match status" value="1"/>
</dbReference>
<dbReference type="OrthoDB" id="3365399at2759"/>
<evidence type="ECO:0000256" key="5">
    <source>
        <dbReference type="SAM" id="Phobius"/>
    </source>
</evidence>
<keyword evidence="9" id="KW-1185">Reference proteome</keyword>
<feature type="signal peptide" evidence="6">
    <location>
        <begin position="1"/>
        <end position="23"/>
    </location>
</feature>
<feature type="transmembrane region" description="Helical" evidence="5">
    <location>
        <begin position="245"/>
        <end position="266"/>
    </location>
</feature>
<proteinExistence type="predicted"/>
<dbReference type="EMBL" id="MU006861">
    <property type="protein sequence ID" value="KAF2634142.1"/>
    <property type="molecule type" value="Genomic_DNA"/>
</dbReference>
<feature type="transmembrane region" description="Helical" evidence="5">
    <location>
        <begin position="303"/>
        <end position="320"/>
    </location>
</feature>
<evidence type="ECO:0000256" key="3">
    <source>
        <dbReference type="ARBA" id="ARBA00022989"/>
    </source>
</evidence>
<evidence type="ECO:0000259" key="7">
    <source>
        <dbReference type="PROSITE" id="PS50850"/>
    </source>
</evidence>
<name>A0A6A6RG10_9PLEO</name>
<sequence length="393" mass="43436">GRRPVYLIAVFLFMVLIIPCALAQNLATVLAIRFFGAMCGSAMISNAPGTVADIVDEDHRALAFSIWSIGPMNGPVVGPLIGGFVFEYMGWRWTNWVVMIGSGVSWGMVFLIGETYAPAILRAKSAKKRKETGDERYHSRYDDKKKFWPMLKENLIRPLEMSVTEPICIFWNIYIALVYGVLYLCFVSYPIVFGELRGWSPGLTGLGYLGIGIGGMVCIVSEPLLRKMINAHAVDPATGKLPPEAMVSVICIAALLCPIGEMIFAWTCTPNVHWIAPILAGIPFGAGNCGVFIYASNYLVHSYGIYAASALAGNAVLRSAMGGTLPLAGTKMYQSLGPHWSATMLSLIEFAMIPIPFVFYRYGHKIRDRSVLIRKMRDDKEKLESKKRRAEER</sequence>
<dbReference type="Proteomes" id="UP000799753">
    <property type="component" value="Unassembled WGS sequence"/>
</dbReference>
<dbReference type="InterPro" id="IPR036259">
    <property type="entry name" value="MFS_trans_sf"/>
</dbReference>
<dbReference type="PANTHER" id="PTHR23502:SF12">
    <property type="entry name" value="MULTIDRUG TRANSPORTER, PUTATIVE (AFU_ORTHOLOGUE AFUA_1G06440)-RELATED"/>
    <property type="match status" value="1"/>
</dbReference>
<feature type="transmembrane region" description="Helical" evidence="5">
    <location>
        <begin position="272"/>
        <end position="296"/>
    </location>
</feature>
<dbReference type="PROSITE" id="PS50850">
    <property type="entry name" value="MFS"/>
    <property type="match status" value="1"/>
</dbReference>
<dbReference type="Pfam" id="PF07690">
    <property type="entry name" value="MFS_1"/>
    <property type="match status" value="1"/>
</dbReference>
<comment type="subcellular location">
    <subcellularLocation>
        <location evidence="1">Membrane</location>
        <topology evidence="1">Multi-pass membrane protein</topology>
    </subcellularLocation>
</comment>
<evidence type="ECO:0000313" key="9">
    <source>
        <dbReference type="Proteomes" id="UP000799753"/>
    </source>
</evidence>
<evidence type="ECO:0000256" key="6">
    <source>
        <dbReference type="SAM" id="SignalP"/>
    </source>
</evidence>
<feature type="non-terminal residue" evidence="8">
    <location>
        <position position="1"/>
    </location>
</feature>
<feature type="domain" description="Major facilitator superfamily (MFS) profile" evidence="7">
    <location>
        <begin position="1"/>
        <end position="393"/>
    </location>
</feature>
<evidence type="ECO:0000256" key="2">
    <source>
        <dbReference type="ARBA" id="ARBA00022692"/>
    </source>
</evidence>
<feature type="transmembrane region" description="Helical" evidence="5">
    <location>
        <begin position="205"/>
        <end position="225"/>
    </location>
</feature>
<feature type="transmembrane region" description="Helical" evidence="5">
    <location>
        <begin position="169"/>
        <end position="193"/>
    </location>
</feature>
<organism evidence="8 9">
    <name type="scientific">Massarina eburnea CBS 473.64</name>
    <dbReference type="NCBI Taxonomy" id="1395130"/>
    <lineage>
        <taxon>Eukaryota</taxon>
        <taxon>Fungi</taxon>
        <taxon>Dikarya</taxon>
        <taxon>Ascomycota</taxon>
        <taxon>Pezizomycotina</taxon>
        <taxon>Dothideomycetes</taxon>
        <taxon>Pleosporomycetidae</taxon>
        <taxon>Pleosporales</taxon>
        <taxon>Massarineae</taxon>
        <taxon>Massarinaceae</taxon>
        <taxon>Massarina</taxon>
    </lineage>
</organism>
<feature type="transmembrane region" description="Helical" evidence="5">
    <location>
        <begin position="96"/>
        <end position="121"/>
    </location>
</feature>
<evidence type="ECO:0000256" key="4">
    <source>
        <dbReference type="ARBA" id="ARBA00023136"/>
    </source>
</evidence>
<protein>
    <submittedName>
        <fullName evidence="8">MFS general substrate transporter</fullName>
    </submittedName>
</protein>
<dbReference type="FunFam" id="1.20.1250.20:FF:000011">
    <property type="entry name" value="MFS multidrug transporter, putative"/>
    <property type="match status" value="1"/>
</dbReference>
<evidence type="ECO:0000313" key="8">
    <source>
        <dbReference type="EMBL" id="KAF2634142.1"/>
    </source>
</evidence>
<reference evidence="8" key="1">
    <citation type="journal article" date="2020" name="Stud. Mycol.">
        <title>101 Dothideomycetes genomes: a test case for predicting lifestyles and emergence of pathogens.</title>
        <authorList>
            <person name="Haridas S."/>
            <person name="Albert R."/>
            <person name="Binder M."/>
            <person name="Bloem J."/>
            <person name="Labutti K."/>
            <person name="Salamov A."/>
            <person name="Andreopoulos B."/>
            <person name="Baker S."/>
            <person name="Barry K."/>
            <person name="Bills G."/>
            <person name="Bluhm B."/>
            <person name="Cannon C."/>
            <person name="Castanera R."/>
            <person name="Culley D."/>
            <person name="Daum C."/>
            <person name="Ezra D."/>
            <person name="Gonzalez J."/>
            <person name="Henrissat B."/>
            <person name="Kuo A."/>
            <person name="Liang C."/>
            <person name="Lipzen A."/>
            <person name="Lutzoni F."/>
            <person name="Magnuson J."/>
            <person name="Mondo S."/>
            <person name="Nolan M."/>
            <person name="Ohm R."/>
            <person name="Pangilinan J."/>
            <person name="Park H.-J."/>
            <person name="Ramirez L."/>
            <person name="Alfaro M."/>
            <person name="Sun H."/>
            <person name="Tritt A."/>
            <person name="Yoshinaga Y."/>
            <person name="Zwiers L.-H."/>
            <person name="Turgeon B."/>
            <person name="Goodwin S."/>
            <person name="Spatafora J."/>
            <person name="Crous P."/>
            <person name="Grigoriev I."/>
        </authorList>
    </citation>
    <scope>NUCLEOTIDE SEQUENCE</scope>
    <source>
        <strain evidence="8">CBS 473.64</strain>
    </source>
</reference>
<gene>
    <name evidence="8" type="ORF">P280DRAFT_370118</name>
</gene>
<keyword evidence="4 5" id="KW-0472">Membrane</keyword>
<dbReference type="InterPro" id="IPR011701">
    <property type="entry name" value="MFS"/>
</dbReference>
<dbReference type="PANTHER" id="PTHR23502">
    <property type="entry name" value="MAJOR FACILITATOR SUPERFAMILY"/>
    <property type="match status" value="1"/>
</dbReference>
<dbReference type="AlphaFoldDB" id="A0A6A6RG10"/>
<dbReference type="SUPFAM" id="SSF103473">
    <property type="entry name" value="MFS general substrate transporter"/>
    <property type="match status" value="1"/>
</dbReference>
<evidence type="ECO:0000256" key="1">
    <source>
        <dbReference type="ARBA" id="ARBA00004141"/>
    </source>
</evidence>
<feature type="transmembrane region" description="Helical" evidence="5">
    <location>
        <begin position="340"/>
        <end position="360"/>
    </location>
</feature>
<dbReference type="InterPro" id="IPR020846">
    <property type="entry name" value="MFS_dom"/>
</dbReference>
<dbReference type="GO" id="GO:0022857">
    <property type="term" value="F:transmembrane transporter activity"/>
    <property type="evidence" value="ECO:0007669"/>
    <property type="project" value="InterPro"/>
</dbReference>
<keyword evidence="3 5" id="KW-1133">Transmembrane helix</keyword>
<keyword evidence="6" id="KW-0732">Signal</keyword>
<keyword evidence="2 5" id="KW-0812">Transmembrane</keyword>
<feature type="non-terminal residue" evidence="8">
    <location>
        <position position="393"/>
    </location>
</feature>
<accession>A0A6A6RG10</accession>
<feature type="chain" id="PRO_5025551662" evidence="6">
    <location>
        <begin position="24"/>
        <end position="393"/>
    </location>
</feature>
<dbReference type="GO" id="GO:0005886">
    <property type="term" value="C:plasma membrane"/>
    <property type="evidence" value="ECO:0007669"/>
    <property type="project" value="TreeGrafter"/>
</dbReference>